<dbReference type="NCBIfam" id="TIGR01727">
    <property type="entry name" value="oligo_HPY"/>
    <property type="match status" value="1"/>
</dbReference>
<dbReference type="GO" id="GO:0005886">
    <property type="term" value="C:plasma membrane"/>
    <property type="evidence" value="ECO:0007669"/>
    <property type="project" value="UniProtKB-SubCell"/>
</dbReference>
<dbReference type="RefSeq" id="WP_083560622.1">
    <property type="nucleotide sequence ID" value="NZ_AQQV01000001.1"/>
</dbReference>
<dbReference type="GO" id="GO:0016887">
    <property type="term" value="F:ATP hydrolysis activity"/>
    <property type="evidence" value="ECO:0007669"/>
    <property type="project" value="InterPro"/>
</dbReference>
<keyword evidence="4" id="KW-1003">Cell membrane</keyword>
<dbReference type="InterPro" id="IPR003439">
    <property type="entry name" value="ABC_transporter-like_ATP-bd"/>
</dbReference>
<comment type="caution">
    <text evidence="9">The sequence shown here is derived from an EMBL/GenBank/DDBJ whole genome shotgun (WGS) entry which is preliminary data.</text>
</comment>
<evidence type="ECO:0000313" key="9">
    <source>
        <dbReference type="EMBL" id="ORE89475.1"/>
    </source>
</evidence>
<dbReference type="OrthoDB" id="9784450at2"/>
<organism evidence="9 10">
    <name type="scientific">Oceanococcus atlanticus</name>
    <dbReference type="NCBI Taxonomy" id="1317117"/>
    <lineage>
        <taxon>Bacteria</taxon>
        <taxon>Pseudomonadati</taxon>
        <taxon>Pseudomonadota</taxon>
        <taxon>Gammaproteobacteria</taxon>
        <taxon>Chromatiales</taxon>
        <taxon>Oceanococcaceae</taxon>
        <taxon>Oceanococcus</taxon>
    </lineage>
</organism>
<sequence>MSNNILEVHNLSVRFQTDDGEVEAVNGVNFSLAPGETLGIVGESGSGKSQTVLSVMGLLAANGKAGGKVVFQGADLLGMPARELNRVRGSSIGMIFQDPMTSLNPYMRISEQLTESLILHRGMSKKDALARAIEVLDAVHIPDARNRVHYYPHEFSGGMRQRVMIAMALLCKPELIIADEPTTALDVTVQAQILNLLGELRDDFGVAIILITHDLGVVAGLCDHVMVMYGGQVMEYGALEPIFANPTHPYTRGLLRSVPRLDDAGASALQTIPGNPPDLMHLPPGCPFGPRCGDQRELCSHNRPVLEFAHDGHARACHVPLEELR</sequence>
<evidence type="ECO:0000256" key="6">
    <source>
        <dbReference type="ARBA" id="ARBA00022840"/>
    </source>
</evidence>
<dbReference type="STRING" id="1317117.ATO7_06330"/>
<dbReference type="EMBL" id="AQQV01000001">
    <property type="protein sequence ID" value="ORE89475.1"/>
    <property type="molecule type" value="Genomic_DNA"/>
</dbReference>
<evidence type="ECO:0000256" key="4">
    <source>
        <dbReference type="ARBA" id="ARBA00022475"/>
    </source>
</evidence>
<dbReference type="Gene3D" id="3.40.50.300">
    <property type="entry name" value="P-loop containing nucleotide triphosphate hydrolases"/>
    <property type="match status" value="1"/>
</dbReference>
<dbReference type="GO" id="GO:0055085">
    <property type="term" value="P:transmembrane transport"/>
    <property type="evidence" value="ECO:0007669"/>
    <property type="project" value="UniProtKB-ARBA"/>
</dbReference>
<keyword evidence="3" id="KW-0813">Transport</keyword>
<evidence type="ECO:0000256" key="3">
    <source>
        <dbReference type="ARBA" id="ARBA00022448"/>
    </source>
</evidence>
<keyword evidence="7" id="KW-0472">Membrane</keyword>
<evidence type="ECO:0000259" key="8">
    <source>
        <dbReference type="PROSITE" id="PS50893"/>
    </source>
</evidence>
<keyword evidence="6 9" id="KW-0067">ATP-binding</keyword>
<keyword evidence="10" id="KW-1185">Reference proteome</keyword>
<gene>
    <name evidence="9" type="primary">oppD</name>
    <name evidence="9" type="ORF">ATO7_06330</name>
</gene>
<dbReference type="Proteomes" id="UP000192342">
    <property type="component" value="Unassembled WGS sequence"/>
</dbReference>
<dbReference type="InterPro" id="IPR013563">
    <property type="entry name" value="Oligopep_ABC_C"/>
</dbReference>
<dbReference type="PROSITE" id="PS00211">
    <property type="entry name" value="ABC_TRANSPORTER_1"/>
    <property type="match status" value="1"/>
</dbReference>
<keyword evidence="5" id="KW-0547">Nucleotide-binding</keyword>
<dbReference type="SUPFAM" id="SSF52540">
    <property type="entry name" value="P-loop containing nucleoside triphosphate hydrolases"/>
    <property type="match status" value="1"/>
</dbReference>
<dbReference type="InterPro" id="IPR050388">
    <property type="entry name" value="ABC_Ni/Peptide_Import"/>
</dbReference>
<dbReference type="Pfam" id="PF08352">
    <property type="entry name" value="oligo_HPY"/>
    <property type="match status" value="1"/>
</dbReference>
<dbReference type="PANTHER" id="PTHR43297">
    <property type="entry name" value="OLIGOPEPTIDE TRANSPORT ATP-BINDING PROTEIN APPD"/>
    <property type="match status" value="1"/>
</dbReference>
<accession>A0A1Y1SIG9</accession>
<evidence type="ECO:0000256" key="2">
    <source>
        <dbReference type="ARBA" id="ARBA00005417"/>
    </source>
</evidence>
<dbReference type="AlphaFoldDB" id="A0A1Y1SIG9"/>
<dbReference type="PANTHER" id="PTHR43297:SF7">
    <property type="entry name" value="D,D-DIPEPTIDE TRANSPORT ATP-BINDING PROTEIN DDPD-RELATED"/>
    <property type="match status" value="1"/>
</dbReference>
<dbReference type="SMART" id="SM00382">
    <property type="entry name" value="AAA"/>
    <property type="match status" value="1"/>
</dbReference>
<feature type="domain" description="ABC transporter" evidence="8">
    <location>
        <begin position="6"/>
        <end position="255"/>
    </location>
</feature>
<dbReference type="GO" id="GO:0015833">
    <property type="term" value="P:peptide transport"/>
    <property type="evidence" value="ECO:0007669"/>
    <property type="project" value="InterPro"/>
</dbReference>
<dbReference type="GO" id="GO:0005524">
    <property type="term" value="F:ATP binding"/>
    <property type="evidence" value="ECO:0007669"/>
    <property type="project" value="UniProtKB-KW"/>
</dbReference>
<name>A0A1Y1SIG9_9GAMM</name>
<dbReference type="InterPro" id="IPR017871">
    <property type="entry name" value="ABC_transporter-like_CS"/>
</dbReference>
<reference evidence="9 10" key="1">
    <citation type="submission" date="2013-04" db="EMBL/GenBank/DDBJ databases">
        <title>Oceanococcus atlanticus 22II-S10r2 Genome Sequencing.</title>
        <authorList>
            <person name="Lai Q."/>
            <person name="Li G."/>
            <person name="Shao Z."/>
        </authorList>
    </citation>
    <scope>NUCLEOTIDE SEQUENCE [LARGE SCALE GENOMIC DNA]</scope>
    <source>
        <strain evidence="9 10">22II-S10r2</strain>
    </source>
</reference>
<comment type="similarity">
    <text evidence="2">Belongs to the ABC transporter superfamily.</text>
</comment>
<proteinExistence type="inferred from homology"/>
<evidence type="ECO:0000256" key="7">
    <source>
        <dbReference type="ARBA" id="ARBA00023136"/>
    </source>
</evidence>
<dbReference type="InterPro" id="IPR027417">
    <property type="entry name" value="P-loop_NTPase"/>
</dbReference>
<evidence type="ECO:0000256" key="1">
    <source>
        <dbReference type="ARBA" id="ARBA00004417"/>
    </source>
</evidence>
<dbReference type="PROSITE" id="PS50893">
    <property type="entry name" value="ABC_TRANSPORTER_2"/>
    <property type="match status" value="1"/>
</dbReference>
<dbReference type="InterPro" id="IPR003593">
    <property type="entry name" value="AAA+_ATPase"/>
</dbReference>
<dbReference type="FunFam" id="3.40.50.300:FF:000016">
    <property type="entry name" value="Oligopeptide ABC transporter ATP-binding component"/>
    <property type="match status" value="1"/>
</dbReference>
<protein>
    <submittedName>
        <fullName evidence="9">Oligopeptide transporter ATP-binding component</fullName>
    </submittedName>
</protein>
<dbReference type="CDD" id="cd03257">
    <property type="entry name" value="ABC_NikE_OppD_transporters"/>
    <property type="match status" value="1"/>
</dbReference>
<evidence type="ECO:0000256" key="5">
    <source>
        <dbReference type="ARBA" id="ARBA00022741"/>
    </source>
</evidence>
<evidence type="ECO:0000313" key="10">
    <source>
        <dbReference type="Proteomes" id="UP000192342"/>
    </source>
</evidence>
<dbReference type="Pfam" id="PF00005">
    <property type="entry name" value="ABC_tran"/>
    <property type="match status" value="1"/>
</dbReference>
<comment type="subcellular location">
    <subcellularLocation>
        <location evidence="1">Cell inner membrane</location>
        <topology evidence="1">Peripheral membrane protein</topology>
    </subcellularLocation>
</comment>